<dbReference type="Proteomes" id="UP001341840">
    <property type="component" value="Unassembled WGS sequence"/>
</dbReference>
<evidence type="ECO:0000256" key="1">
    <source>
        <dbReference type="SAM" id="MobiDB-lite"/>
    </source>
</evidence>
<proteinExistence type="predicted"/>
<evidence type="ECO:0000313" key="3">
    <source>
        <dbReference type="Proteomes" id="UP001341840"/>
    </source>
</evidence>
<organism evidence="2 3">
    <name type="scientific">Stylosanthes scabra</name>
    <dbReference type="NCBI Taxonomy" id="79078"/>
    <lineage>
        <taxon>Eukaryota</taxon>
        <taxon>Viridiplantae</taxon>
        <taxon>Streptophyta</taxon>
        <taxon>Embryophyta</taxon>
        <taxon>Tracheophyta</taxon>
        <taxon>Spermatophyta</taxon>
        <taxon>Magnoliopsida</taxon>
        <taxon>eudicotyledons</taxon>
        <taxon>Gunneridae</taxon>
        <taxon>Pentapetalae</taxon>
        <taxon>rosids</taxon>
        <taxon>fabids</taxon>
        <taxon>Fabales</taxon>
        <taxon>Fabaceae</taxon>
        <taxon>Papilionoideae</taxon>
        <taxon>50 kb inversion clade</taxon>
        <taxon>dalbergioids sensu lato</taxon>
        <taxon>Dalbergieae</taxon>
        <taxon>Pterocarpus clade</taxon>
        <taxon>Stylosanthes</taxon>
    </lineage>
</organism>
<feature type="non-terminal residue" evidence="2">
    <location>
        <position position="1"/>
    </location>
</feature>
<gene>
    <name evidence="2" type="ORF">PIB30_114456</name>
</gene>
<feature type="compositionally biased region" description="Acidic residues" evidence="1">
    <location>
        <begin position="132"/>
        <end position="142"/>
    </location>
</feature>
<evidence type="ECO:0000313" key="2">
    <source>
        <dbReference type="EMBL" id="MED6130071.1"/>
    </source>
</evidence>
<sequence length="162" mass="17200">GGGANFETVNVDENASKSVGAAGGIVFKTPILGSDSSSDVEIIDGKGKATNEKCDDGKGKGKAEEDVVKSKSPMKDFTRKKKRRSRRNGESNNVAGPSADNGSGPEKNGTGPSKNGGGRPNMKYYQPQLVSSDEEYAYEYEPETLHTPVSTDGEDGDRHQWA</sequence>
<feature type="compositionally biased region" description="Polar residues" evidence="1">
    <location>
        <begin position="7"/>
        <end position="17"/>
    </location>
</feature>
<protein>
    <submittedName>
        <fullName evidence="2">Uncharacterized protein</fullName>
    </submittedName>
</protein>
<keyword evidence="3" id="KW-1185">Reference proteome</keyword>
<reference evidence="2 3" key="1">
    <citation type="journal article" date="2023" name="Plants (Basel)">
        <title>Bridging the Gap: Combining Genomics and Transcriptomics Approaches to Understand Stylosanthes scabra, an Orphan Legume from the Brazilian Caatinga.</title>
        <authorList>
            <person name="Ferreira-Neto J.R.C."/>
            <person name="da Silva M.D."/>
            <person name="Binneck E."/>
            <person name="de Melo N.F."/>
            <person name="da Silva R.H."/>
            <person name="de Melo A.L.T.M."/>
            <person name="Pandolfi V."/>
            <person name="Bustamante F.O."/>
            <person name="Brasileiro-Vidal A.C."/>
            <person name="Benko-Iseppon A.M."/>
        </authorList>
    </citation>
    <scope>NUCLEOTIDE SEQUENCE [LARGE SCALE GENOMIC DNA]</scope>
    <source>
        <tissue evidence="2">Leaves</tissue>
    </source>
</reference>
<name>A0ABU6S0Z6_9FABA</name>
<feature type="non-terminal residue" evidence="2">
    <location>
        <position position="162"/>
    </location>
</feature>
<dbReference type="EMBL" id="JASCZI010040694">
    <property type="protein sequence ID" value="MED6130071.1"/>
    <property type="molecule type" value="Genomic_DNA"/>
</dbReference>
<feature type="compositionally biased region" description="Basic and acidic residues" evidence="1">
    <location>
        <begin position="43"/>
        <end position="77"/>
    </location>
</feature>
<feature type="region of interest" description="Disordered" evidence="1">
    <location>
        <begin position="1"/>
        <end position="162"/>
    </location>
</feature>
<comment type="caution">
    <text evidence="2">The sequence shown here is derived from an EMBL/GenBank/DDBJ whole genome shotgun (WGS) entry which is preliminary data.</text>
</comment>
<accession>A0ABU6S0Z6</accession>